<dbReference type="FunFam" id="2.40.10.10:FF:000038">
    <property type="entry name" value="Serine protease"/>
    <property type="match status" value="1"/>
</dbReference>
<dbReference type="PROSITE" id="PS00134">
    <property type="entry name" value="TRYPSIN_HIS"/>
    <property type="match status" value="1"/>
</dbReference>
<evidence type="ECO:0000313" key="10">
    <source>
        <dbReference type="Proteomes" id="UP001154078"/>
    </source>
</evidence>
<dbReference type="Gene3D" id="2.40.10.10">
    <property type="entry name" value="Trypsin-like serine proteases"/>
    <property type="match status" value="4"/>
</dbReference>
<feature type="chain" id="PRO_5040279423" description="Phenoloxidase-activating factor 2" evidence="7">
    <location>
        <begin position="18"/>
        <end position="659"/>
    </location>
</feature>
<dbReference type="InterPro" id="IPR009003">
    <property type="entry name" value="Peptidase_S1_PA"/>
</dbReference>
<evidence type="ECO:0000256" key="3">
    <source>
        <dbReference type="ARBA" id="ARBA00023157"/>
    </source>
</evidence>
<evidence type="ECO:0000256" key="4">
    <source>
        <dbReference type="ARBA" id="ARBA00024195"/>
    </source>
</evidence>
<dbReference type="InterPro" id="IPR001254">
    <property type="entry name" value="Trypsin_dom"/>
</dbReference>
<dbReference type="SUPFAM" id="SSF50494">
    <property type="entry name" value="Trypsin-like serine proteases"/>
    <property type="match status" value="3"/>
</dbReference>
<dbReference type="AlphaFoldDB" id="A0A9P0AXM2"/>
<dbReference type="Pfam" id="PF18322">
    <property type="entry name" value="CLIP_1"/>
    <property type="match status" value="1"/>
</dbReference>
<evidence type="ECO:0000259" key="8">
    <source>
        <dbReference type="PROSITE" id="PS50240"/>
    </source>
</evidence>
<keyword evidence="2" id="KW-0964">Secreted</keyword>
<name>A0A9P0AXM2_BRAAE</name>
<evidence type="ECO:0000313" key="9">
    <source>
        <dbReference type="EMBL" id="CAH0550249.1"/>
    </source>
</evidence>
<dbReference type="PRINTS" id="PR00722">
    <property type="entry name" value="CHYMOTRYPSIN"/>
</dbReference>
<gene>
    <name evidence="9" type="ORF">MELIAE_LOCUS3111</name>
</gene>
<dbReference type="InterPro" id="IPR041515">
    <property type="entry name" value="PPAF-2-like_Clip"/>
</dbReference>
<dbReference type="SMART" id="SM00020">
    <property type="entry name" value="Tryp_SPc"/>
    <property type="match status" value="2"/>
</dbReference>
<comment type="similarity">
    <text evidence="4">Belongs to the peptidase S1 family. CLIP subfamily.</text>
</comment>
<evidence type="ECO:0000256" key="6">
    <source>
        <dbReference type="ARBA" id="ARBA00076468"/>
    </source>
</evidence>
<feature type="domain" description="Peptidase S1" evidence="8">
    <location>
        <begin position="492"/>
        <end position="647"/>
    </location>
</feature>
<reference evidence="9" key="1">
    <citation type="submission" date="2021-12" db="EMBL/GenBank/DDBJ databases">
        <authorList>
            <person name="King R."/>
        </authorList>
    </citation>
    <scope>NUCLEOTIDE SEQUENCE</scope>
</reference>
<keyword evidence="10" id="KW-1185">Reference proteome</keyword>
<dbReference type="Proteomes" id="UP001154078">
    <property type="component" value="Chromosome 2"/>
</dbReference>
<dbReference type="GO" id="GO:0005576">
    <property type="term" value="C:extracellular region"/>
    <property type="evidence" value="ECO:0007669"/>
    <property type="project" value="UniProtKB-SubCell"/>
</dbReference>
<dbReference type="PANTHER" id="PTHR24256">
    <property type="entry name" value="TRYPTASE-RELATED"/>
    <property type="match status" value="1"/>
</dbReference>
<dbReference type="GO" id="GO:0006508">
    <property type="term" value="P:proteolysis"/>
    <property type="evidence" value="ECO:0007669"/>
    <property type="project" value="InterPro"/>
</dbReference>
<dbReference type="CDD" id="cd00190">
    <property type="entry name" value="Tryp_SPc"/>
    <property type="match status" value="2"/>
</dbReference>
<comment type="subcellular location">
    <subcellularLocation>
        <location evidence="1">Secreted</location>
    </subcellularLocation>
</comment>
<keyword evidence="7" id="KW-0732">Signal</keyword>
<dbReference type="Pfam" id="PF00089">
    <property type="entry name" value="Trypsin"/>
    <property type="match status" value="3"/>
</dbReference>
<evidence type="ECO:0000256" key="7">
    <source>
        <dbReference type="SAM" id="SignalP"/>
    </source>
</evidence>
<dbReference type="PROSITE" id="PS50240">
    <property type="entry name" value="TRYPSIN_DOM"/>
    <property type="match status" value="3"/>
</dbReference>
<organism evidence="9 10">
    <name type="scientific">Brassicogethes aeneus</name>
    <name type="common">Rape pollen beetle</name>
    <name type="synonym">Meligethes aeneus</name>
    <dbReference type="NCBI Taxonomy" id="1431903"/>
    <lineage>
        <taxon>Eukaryota</taxon>
        <taxon>Metazoa</taxon>
        <taxon>Ecdysozoa</taxon>
        <taxon>Arthropoda</taxon>
        <taxon>Hexapoda</taxon>
        <taxon>Insecta</taxon>
        <taxon>Pterygota</taxon>
        <taxon>Neoptera</taxon>
        <taxon>Endopterygota</taxon>
        <taxon>Coleoptera</taxon>
        <taxon>Polyphaga</taxon>
        <taxon>Cucujiformia</taxon>
        <taxon>Nitidulidae</taxon>
        <taxon>Meligethinae</taxon>
        <taxon>Brassicogethes</taxon>
    </lineage>
</organism>
<dbReference type="InterPro" id="IPR051487">
    <property type="entry name" value="Ser/Thr_Proteases_Immune/Dev"/>
</dbReference>
<feature type="signal peptide" evidence="7">
    <location>
        <begin position="1"/>
        <end position="17"/>
    </location>
</feature>
<keyword evidence="3" id="KW-1015">Disulfide bond</keyword>
<dbReference type="InterPro" id="IPR001314">
    <property type="entry name" value="Peptidase_S1A"/>
</dbReference>
<evidence type="ECO:0000256" key="5">
    <source>
        <dbReference type="ARBA" id="ARBA00068096"/>
    </source>
</evidence>
<dbReference type="OrthoDB" id="6261922at2759"/>
<accession>A0A9P0AXM2</accession>
<evidence type="ECO:0000256" key="1">
    <source>
        <dbReference type="ARBA" id="ARBA00004613"/>
    </source>
</evidence>
<dbReference type="EMBL" id="OV121133">
    <property type="protein sequence ID" value="CAH0550249.1"/>
    <property type="molecule type" value="Genomic_DNA"/>
</dbReference>
<feature type="domain" description="Peptidase S1" evidence="8">
    <location>
        <begin position="114"/>
        <end position="355"/>
    </location>
</feature>
<dbReference type="FunFam" id="2.40.10.10:FF:000002">
    <property type="entry name" value="Transmembrane protease serine"/>
    <property type="match status" value="2"/>
</dbReference>
<sequence>MFLIQLIVFILISSTNSFSDDYYDDYVENPTEELQNCVCVPYWQCKDDFSGLIEEGVDIIDKRIIRTRTSQVPTCTDDFDVCCKIECGKRRSIAESESRLHSGRVDDEIIGFRIMGQEKNEADFGEFPWMLGVLQGKVYKCGASLIHPKVAITAAHCVKKNTAYNVRAGEWNWVSKDEPITHQDRKTKTIVIHPHYHSGSLINDIAILILDEPFKLSENVGVTCLPQKFQRFDFAKCLATGWGKNSYSNGTYQSVLKKVSLPVVPNSICARALQIARLGPQFRLHRSFICAGGEDKKDACKGDGGSPLICPVEGQPGRYQQAGIVSWGLTCGMTNTPGVYVNIALFSDWIDYTLESHGYDVKENVGVTCLPPKFQRFDFEKCLATGWGKNSYSNGTYQSVLKKVSLPVVPNSICARALQIARLGPQFRLHRSFICAGGEDKKDACKGDGGSPLICPVEGQPGRYQQAGIVSWGLTCGMTNTPGVYVNIALFSDWIDYTLKSHGYDVKLSENVGVTCLPPKFQRFDFAKCLATGWGKNSYSNGTYQSVLKKVSLPVVPNSICARALQIARLGPQFRLHRSFICAGGEDKKDACKGDGGSPLICPVEGQPGRYQQAGIVSWGLTCGMTNTPGVYVNIALFSDWIDYTLESHGYDVKVYRYY</sequence>
<dbReference type="InterPro" id="IPR043504">
    <property type="entry name" value="Peptidase_S1_PA_chymotrypsin"/>
</dbReference>
<evidence type="ECO:0000256" key="2">
    <source>
        <dbReference type="ARBA" id="ARBA00022525"/>
    </source>
</evidence>
<proteinExistence type="inferred from homology"/>
<protein>
    <recommendedName>
        <fullName evidence="5">Phenoloxidase-activating factor 2</fullName>
    </recommendedName>
    <alternativeName>
        <fullName evidence="6">Prophenoloxidase-activating factor II</fullName>
    </alternativeName>
</protein>
<feature type="domain" description="Peptidase S1" evidence="8">
    <location>
        <begin position="354"/>
        <end position="491"/>
    </location>
</feature>
<dbReference type="GO" id="GO:0004252">
    <property type="term" value="F:serine-type endopeptidase activity"/>
    <property type="evidence" value="ECO:0007669"/>
    <property type="project" value="InterPro"/>
</dbReference>
<dbReference type="InterPro" id="IPR018114">
    <property type="entry name" value="TRYPSIN_HIS"/>
</dbReference>